<dbReference type="Proteomes" id="UP001305779">
    <property type="component" value="Unassembled WGS sequence"/>
</dbReference>
<dbReference type="InterPro" id="IPR000719">
    <property type="entry name" value="Prot_kinase_dom"/>
</dbReference>
<dbReference type="PANTHER" id="PTHR44305:SF24">
    <property type="entry name" value="TYROSINE-PROTEIN KINASE C03B1.5-RELATED"/>
    <property type="match status" value="1"/>
</dbReference>
<protein>
    <recommendedName>
        <fullName evidence="1">Protein kinase domain-containing protein</fullName>
    </recommendedName>
</protein>
<dbReference type="SUPFAM" id="SSF56112">
    <property type="entry name" value="Protein kinase-like (PK-like)"/>
    <property type="match status" value="1"/>
</dbReference>
<evidence type="ECO:0000313" key="3">
    <source>
        <dbReference type="Proteomes" id="UP001305779"/>
    </source>
</evidence>
<comment type="caution">
    <text evidence="2">The sequence shown here is derived from an EMBL/GenBank/DDBJ whole genome shotgun (WGS) entry which is preliminary data.</text>
</comment>
<name>A0ABR0EQF8_ZASCE</name>
<dbReference type="PROSITE" id="PS50011">
    <property type="entry name" value="PROTEIN_KINASE_DOM"/>
    <property type="match status" value="1"/>
</dbReference>
<dbReference type="PROSITE" id="PS00108">
    <property type="entry name" value="PROTEIN_KINASE_ST"/>
    <property type="match status" value="1"/>
</dbReference>
<dbReference type="PANTHER" id="PTHR44305">
    <property type="entry name" value="SI:DKEY-192D15.2-RELATED"/>
    <property type="match status" value="1"/>
</dbReference>
<evidence type="ECO:0000313" key="2">
    <source>
        <dbReference type="EMBL" id="KAK4503385.1"/>
    </source>
</evidence>
<dbReference type="InterPro" id="IPR011009">
    <property type="entry name" value="Kinase-like_dom_sf"/>
</dbReference>
<dbReference type="EMBL" id="JAXOVC010000003">
    <property type="protein sequence ID" value="KAK4503385.1"/>
    <property type="molecule type" value="Genomic_DNA"/>
</dbReference>
<gene>
    <name evidence="2" type="ORF">PRZ48_004300</name>
</gene>
<dbReference type="InterPro" id="IPR053083">
    <property type="entry name" value="TF_kinase-domain_protein"/>
</dbReference>
<sequence>MATDKQTYIGREFKVQRAAIEARGDRITKRRTRLQIEQQWGRYMNAQQRARVAQTLKTALAADEKRTECERAAIAARADALNHPQRNAEEVCNRYAAFQEAVDLYDDLANRSDWSRFSWQQFRSTLQALPAEAQNQDSLDDAQERALAADMDRQDSIVEREMLEPDAQLPDKIPRSWISRFHGKSQGRAEEDNFKILLDHENDNGILEGGFPGTSGWEHTEKYSSGSSSASLWVKRDANRTIIDRLVRKDVMFSDIWFDTHSWAWINFDADNNDAMPWELYCHRLMTSGDNNNNIVRLRETNPDELLKWVDKRYKRWKVYTDFCPYGDLDNLIEHYARNPGSHIPQPFILYVAESLFQAGATMKRVEDVDNGRQVVHRDLKPGNVFLDDPIRSTYPDYYRPRVGDYGFAICTSQDDPRNPDVWAEQRGCCQHDHLPPELMTYADNETLSFIPQTDQLLEHTNVWQAGLILRCLVTLDTPVQAVWLGDGTQDTTTACGTNADDDQLSVTFSLGSITSPVHKAEQICRKGTEALVGGGKVVQG</sequence>
<organism evidence="2 3">
    <name type="scientific">Zasmidium cellare</name>
    <name type="common">Wine cellar mold</name>
    <name type="synonym">Racodium cellare</name>
    <dbReference type="NCBI Taxonomy" id="395010"/>
    <lineage>
        <taxon>Eukaryota</taxon>
        <taxon>Fungi</taxon>
        <taxon>Dikarya</taxon>
        <taxon>Ascomycota</taxon>
        <taxon>Pezizomycotina</taxon>
        <taxon>Dothideomycetes</taxon>
        <taxon>Dothideomycetidae</taxon>
        <taxon>Mycosphaerellales</taxon>
        <taxon>Mycosphaerellaceae</taxon>
        <taxon>Zasmidium</taxon>
    </lineage>
</organism>
<dbReference type="InterPro" id="IPR008271">
    <property type="entry name" value="Ser/Thr_kinase_AS"/>
</dbReference>
<reference evidence="2 3" key="1">
    <citation type="journal article" date="2023" name="G3 (Bethesda)">
        <title>A chromosome-level genome assembly of Zasmidium syzygii isolated from banana leaves.</title>
        <authorList>
            <person name="van Westerhoven A.C."/>
            <person name="Mehrabi R."/>
            <person name="Talebi R."/>
            <person name="Steentjes M.B.F."/>
            <person name="Corcolon B."/>
            <person name="Chong P.A."/>
            <person name="Kema G.H.J."/>
            <person name="Seidl M.F."/>
        </authorList>
    </citation>
    <scope>NUCLEOTIDE SEQUENCE [LARGE SCALE GENOMIC DNA]</scope>
    <source>
        <strain evidence="2 3">P124</strain>
    </source>
</reference>
<keyword evidence="3" id="KW-1185">Reference proteome</keyword>
<feature type="domain" description="Protein kinase" evidence="1">
    <location>
        <begin position="217"/>
        <end position="541"/>
    </location>
</feature>
<accession>A0ABR0EQF8</accession>
<dbReference type="SMART" id="SM00220">
    <property type="entry name" value="S_TKc"/>
    <property type="match status" value="1"/>
</dbReference>
<proteinExistence type="predicted"/>
<evidence type="ECO:0000259" key="1">
    <source>
        <dbReference type="PROSITE" id="PS50011"/>
    </source>
</evidence>
<dbReference type="Gene3D" id="1.10.510.10">
    <property type="entry name" value="Transferase(Phosphotransferase) domain 1"/>
    <property type="match status" value="1"/>
</dbReference>